<gene>
    <name evidence="16" type="ORF">M5D96_013617</name>
</gene>
<comment type="catalytic activity">
    <reaction evidence="8">
        <text>serotonin + (5Z,8Z,11Z,14Z)-eicosatetraenoyl-CoA = N-[(5Z,8Z,11Z,14Z)-eicosatetraenoyl]-serotonin + CoA + H(+)</text>
        <dbReference type="Rhea" id="RHEA:51396"/>
        <dbReference type="ChEBI" id="CHEBI:15378"/>
        <dbReference type="ChEBI" id="CHEBI:57287"/>
        <dbReference type="ChEBI" id="CHEBI:57368"/>
        <dbReference type="ChEBI" id="CHEBI:132255"/>
        <dbReference type="ChEBI" id="CHEBI:350546"/>
    </reaction>
    <physiologicalReaction direction="left-to-right" evidence="8">
        <dbReference type="Rhea" id="RHEA:51397"/>
    </physiologicalReaction>
</comment>
<evidence type="ECO:0000256" key="5">
    <source>
        <dbReference type="ARBA" id="ARBA00039114"/>
    </source>
</evidence>
<evidence type="ECO:0000256" key="11">
    <source>
        <dbReference type="ARBA" id="ARBA00052178"/>
    </source>
</evidence>
<dbReference type="AlphaFoldDB" id="A0A9P9YB22"/>
<evidence type="ECO:0000259" key="15">
    <source>
        <dbReference type="Pfam" id="PF00583"/>
    </source>
</evidence>
<dbReference type="FunFam" id="3.40.630.30:FF:000046">
    <property type="entry name" value="Dopamine N-acetyltransferase"/>
    <property type="match status" value="1"/>
</dbReference>
<dbReference type="InterPro" id="IPR000182">
    <property type="entry name" value="GNAT_dom"/>
</dbReference>
<dbReference type="CDD" id="cd04301">
    <property type="entry name" value="NAT_SF"/>
    <property type="match status" value="1"/>
</dbReference>
<dbReference type="Pfam" id="PF00583">
    <property type="entry name" value="Acetyltransf_1"/>
    <property type="match status" value="1"/>
</dbReference>
<dbReference type="Gene3D" id="3.40.630.30">
    <property type="match status" value="1"/>
</dbReference>
<keyword evidence="17" id="KW-1185">Reference proteome</keyword>
<dbReference type="SUPFAM" id="SSF55729">
    <property type="entry name" value="Acyl-CoA N-acyltransferases (Nat)"/>
    <property type="match status" value="1"/>
</dbReference>
<comment type="catalytic activity">
    <reaction evidence="12">
        <text>dopamine + hexadecanoyl-CoA = N-hexadecanoyl-dopamine + CoA + H(+)</text>
        <dbReference type="Rhea" id="RHEA:51376"/>
        <dbReference type="ChEBI" id="CHEBI:15378"/>
        <dbReference type="ChEBI" id="CHEBI:57287"/>
        <dbReference type="ChEBI" id="CHEBI:57379"/>
        <dbReference type="ChEBI" id="CHEBI:59905"/>
        <dbReference type="ChEBI" id="CHEBI:134058"/>
    </reaction>
    <physiologicalReaction direction="left-to-right" evidence="12">
        <dbReference type="Rhea" id="RHEA:51377"/>
    </physiologicalReaction>
</comment>
<comment type="pathway">
    <text evidence="3">Aromatic compound metabolism; melatonin biosynthesis; melatonin from serotonin: step 1/2.</text>
</comment>
<evidence type="ECO:0000256" key="13">
    <source>
        <dbReference type="ARBA" id="ARBA00052491"/>
    </source>
</evidence>
<dbReference type="PANTHER" id="PTHR20905">
    <property type="entry name" value="N-ACETYLTRANSFERASE-RELATED"/>
    <property type="match status" value="1"/>
</dbReference>
<comment type="catalytic activity">
    <reaction evidence="13">
        <text>serotonin + acetyl-CoA = N-acetylserotonin + CoA + H(+)</text>
        <dbReference type="Rhea" id="RHEA:25217"/>
        <dbReference type="ChEBI" id="CHEBI:15378"/>
        <dbReference type="ChEBI" id="CHEBI:17697"/>
        <dbReference type="ChEBI" id="CHEBI:57287"/>
        <dbReference type="ChEBI" id="CHEBI:57288"/>
        <dbReference type="ChEBI" id="CHEBI:350546"/>
        <dbReference type="EC" id="2.3.1.87"/>
    </reaction>
    <physiologicalReaction direction="left-to-right" evidence="13">
        <dbReference type="Rhea" id="RHEA:25218"/>
    </physiologicalReaction>
</comment>
<protein>
    <recommendedName>
        <fullName evidence="5">aralkylamine N-acetyltransferase</fullName>
        <ecNumber evidence="5">2.3.1.87</ecNumber>
    </recommendedName>
</protein>
<evidence type="ECO:0000256" key="3">
    <source>
        <dbReference type="ARBA" id="ARBA00037926"/>
    </source>
</evidence>
<keyword evidence="1" id="KW-0808">Transferase</keyword>
<feature type="chain" id="PRO_5040328020" description="aralkylamine N-acetyltransferase" evidence="14">
    <location>
        <begin position="18"/>
        <end position="284"/>
    </location>
</feature>
<evidence type="ECO:0000256" key="2">
    <source>
        <dbReference type="ARBA" id="ARBA00023315"/>
    </source>
</evidence>
<comment type="caution">
    <text evidence="16">The sequence shown here is derived from an EMBL/GenBank/DDBJ whole genome shotgun (WGS) entry which is preliminary data.</text>
</comment>
<comment type="catalytic activity">
    <reaction evidence="11">
        <text>serotonin + hexadecanoyl-CoA = N-hexadecanoyl-serotonin + CoA + H(+)</text>
        <dbReference type="Rhea" id="RHEA:51384"/>
        <dbReference type="ChEBI" id="CHEBI:15378"/>
        <dbReference type="ChEBI" id="CHEBI:57287"/>
        <dbReference type="ChEBI" id="CHEBI:57379"/>
        <dbReference type="ChEBI" id="CHEBI:134059"/>
        <dbReference type="ChEBI" id="CHEBI:350546"/>
    </reaction>
    <physiologicalReaction direction="left-to-right" evidence="11">
        <dbReference type="Rhea" id="RHEA:51385"/>
    </physiologicalReaction>
</comment>
<comment type="catalytic activity">
    <reaction evidence="9">
        <text>dopamine + acetyl-CoA = N-acetyldopamine + CoA + H(+)</text>
        <dbReference type="Rhea" id="RHEA:51388"/>
        <dbReference type="ChEBI" id="CHEBI:15378"/>
        <dbReference type="ChEBI" id="CHEBI:57287"/>
        <dbReference type="ChEBI" id="CHEBI:57288"/>
        <dbReference type="ChEBI" id="CHEBI:59905"/>
        <dbReference type="ChEBI" id="CHEBI:125678"/>
    </reaction>
    <physiologicalReaction direction="left-to-right" evidence="9">
        <dbReference type="Rhea" id="RHEA:51389"/>
    </physiologicalReaction>
</comment>
<comment type="similarity">
    <text evidence="4">Belongs to the acetyltransferase family. AANAT subfamily.</text>
</comment>
<keyword evidence="2" id="KW-0012">Acyltransferase</keyword>
<dbReference type="InterPro" id="IPR016181">
    <property type="entry name" value="Acyl_CoA_acyltransferase"/>
</dbReference>
<accession>A0A9P9YB22</accession>
<feature type="signal peptide" evidence="14">
    <location>
        <begin position="1"/>
        <end position="17"/>
    </location>
</feature>
<evidence type="ECO:0000256" key="9">
    <source>
        <dbReference type="ARBA" id="ARBA00051711"/>
    </source>
</evidence>
<evidence type="ECO:0000256" key="12">
    <source>
        <dbReference type="ARBA" id="ARBA00052335"/>
    </source>
</evidence>
<evidence type="ECO:0000256" key="4">
    <source>
        <dbReference type="ARBA" id="ARBA00038182"/>
    </source>
</evidence>
<evidence type="ECO:0000256" key="7">
    <source>
        <dbReference type="ARBA" id="ARBA00050849"/>
    </source>
</evidence>
<evidence type="ECO:0000256" key="10">
    <source>
        <dbReference type="ARBA" id="ARBA00051823"/>
    </source>
</evidence>
<evidence type="ECO:0000256" key="8">
    <source>
        <dbReference type="ARBA" id="ARBA00051284"/>
    </source>
</evidence>
<feature type="domain" description="N-acetyltransferase" evidence="15">
    <location>
        <begin position="187"/>
        <end position="236"/>
    </location>
</feature>
<keyword evidence="14" id="KW-0732">Signal</keyword>
<evidence type="ECO:0000256" key="14">
    <source>
        <dbReference type="SAM" id="SignalP"/>
    </source>
</evidence>
<dbReference type="PANTHER" id="PTHR20905:SF32">
    <property type="entry name" value="ARYLALKYLAMINE N-ACETYLTRANSFERASE-LIKE 7, ISOFORM A"/>
    <property type="match status" value="1"/>
</dbReference>
<dbReference type="EMBL" id="JAMKOV010000116">
    <property type="protein sequence ID" value="KAI8033610.1"/>
    <property type="molecule type" value="Genomic_DNA"/>
</dbReference>
<dbReference type="EC" id="2.3.1.87" evidence="5"/>
<proteinExistence type="inferred from homology"/>
<dbReference type="Proteomes" id="UP001059596">
    <property type="component" value="Unassembled WGS sequence"/>
</dbReference>
<evidence type="ECO:0000256" key="1">
    <source>
        <dbReference type="ARBA" id="ARBA00022679"/>
    </source>
</evidence>
<comment type="catalytic activity">
    <reaction evidence="7">
        <text>serotonin + octadecanoyl-CoA = N-octadecanoyl-serotonin + CoA + H(+)</text>
        <dbReference type="Rhea" id="RHEA:51400"/>
        <dbReference type="ChEBI" id="CHEBI:15378"/>
        <dbReference type="ChEBI" id="CHEBI:57287"/>
        <dbReference type="ChEBI" id="CHEBI:57394"/>
        <dbReference type="ChEBI" id="CHEBI:134065"/>
        <dbReference type="ChEBI" id="CHEBI:350546"/>
    </reaction>
    <physiologicalReaction direction="left-to-right" evidence="7">
        <dbReference type="Rhea" id="RHEA:51401"/>
    </physiologicalReaction>
</comment>
<comment type="catalytic activity">
    <reaction evidence="10">
        <text>serotonin + (9Z)-octadecenoyl-CoA = N-(9Z-octadecenoyl)-serotonin + CoA + H(+)</text>
        <dbReference type="Rhea" id="RHEA:51392"/>
        <dbReference type="ChEBI" id="CHEBI:15378"/>
        <dbReference type="ChEBI" id="CHEBI:57287"/>
        <dbReference type="ChEBI" id="CHEBI:57387"/>
        <dbReference type="ChEBI" id="CHEBI:134064"/>
        <dbReference type="ChEBI" id="CHEBI:350546"/>
    </reaction>
    <physiologicalReaction direction="left-to-right" evidence="10">
        <dbReference type="Rhea" id="RHEA:51393"/>
    </physiologicalReaction>
</comment>
<organism evidence="16 17">
    <name type="scientific">Drosophila gunungcola</name>
    <name type="common">fruit fly</name>
    <dbReference type="NCBI Taxonomy" id="103775"/>
    <lineage>
        <taxon>Eukaryota</taxon>
        <taxon>Metazoa</taxon>
        <taxon>Ecdysozoa</taxon>
        <taxon>Arthropoda</taxon>
        <taxon>Hexapoda</taxon>
        <taxon>Insecta</taxon>
        <taxon>Pterygota</taxon>
        <taxon>Neoptera</taxon>
        <taxon>Endopterygota</taxon>
        <taxon>Diptera</taxon>
        <taxon>Brachycera</taxon>
        <taxon>Muscomorpha</taxon>
        <taxon>Ephydroidea</taxon>
        <taxon>Drosophilidae</taxon>
        <taxon>Drosophila</taxon>
        <taxon>Sophophora</taxon>
    </lineage>
</organism>
<evidence type="ECO:0000256" key="6">
    <source>
        <dbReference type="ARBA" id="ARBA00050189"/>
    </source>
</evidence>
<sequence length="284" mass="31942">MLSLVVHFCRLLQLLQSRKQTTSPRNTVHFILYNPPQNYRELVTNRRSSASASCATMEYKQIEMEDCDQVLEHLRRSFFADEPLNKSAGLCQNGSSCIALEAHCVEAIKDRMSLMAVDAKVEGCCKIAGVVLNGILRPGNAAKSLKKLDSTSDADFRKIFELLHGHSLKYNLFEHFAVGSIFDVRILSVDSGYRGQGIANELVKQSVAVAKANGFRLMKADATGIFSQKIFRSHGFEVFSEQPYDKYTDKHGKVILPVEAPHIKMQQLYKRICEGDKDDKEQPH</sequence>
<evidence type="ECO:0000313" key="17">
    <source>
        <dbReference type="Proteomes" id="UP001059596"/>
    </source>
</evidence>
<evidence type="ECO:0000313" key="16">
    <source>
        <dbReference type="EMBL" id="KAI8033610.1"/>
    </source>
</evidence>
<name>A0A9P9YB22_9MUSC</name>
<dbReference type="GO" id="GO:0004059">
    <property type="term" value="F:aralkylamine N-acetyltransferase activity"/>
    <property type="evidence" value="ECO:0007669"/>
    <property type="project" value="UniProtKB-EC"/>
</dbReference>
<comment type="catalytic activity">
    <reaction evidence="6">
        <text>dopamine + (9Z)-octadecenoyl-CoA = N-(9Z-octadecanoyl)-dopamine + CoA + H(+)</text>
        <dbReference type="Rhea" id="RHEA:51380"/>
        <dbReference type="ChEBI" id="CHEBI:15378"/>
        <dbReference type="ChEBI" id="CHEBI:31883"/>
        <dbReference type="ChEBI" id="CHEBI:57287"/>
        <dbReference type="ChEBI" id="CHEBI:57387"/>
        <dbReference type="ChEBI" id="CHEBI:59905"/>
    </reaction>
    <physiologicalReaction direction="left-to-right" evidence="6">
        <dbReference type="Rhea" id="RHEA:51381"/>
    </physiologicalReaction>
</comment>
<reference evidence="16" key="1">
    <citation type="journal article" date="2023" name="Genome Biol. Evol.">
        <title>Long-read-based Genome Assembly of Drosophila gunungcola Reveals Fewer Chemosensory Genes in Flower-breeding Species.</title>
        <authorList>
            <person name="Negi A."/>
            <person name="Liao B.Y."/>
            <person name="Yeh S.D."/>
        </authorList>
    </citation>
    <scope>NUCLEOTIDE SEQUENCE</scope>
    <source>
        <strain evidence="16">Sukarami</strain>
    </source>
</reference>